<dbReference type="Pfam" id="PF20150">
    <property type="entry name" value="2EXR"/>
    <property type="match status" value="1"/>
</dbReference>
<keyword evidence="3" id="KW-1185">Reference proteome</keyword>
<feature type="non-terminal residue" evidence="2">
    <location>
        <position position="1"/>
    </location>
</feature>
<dbReference type="PANTHER" id="PTHR35910:SF1">
    <property type="entry name" value="2EXR DOMAIN-CONTAINING PROTEIN"/>
    <property type="match status" value="1"/>
</dbReference>
<dbReference type="Proteomes" id="UP000258309">
    <property type="component" value="Unassembled WGS sequence"/>
</dbReference>
<comment type="caution">
    <text evidence="2">The sequence shown here is derived from an EMBL/GenBank/DDBJ whole genome shotgun (WGS) entry which is preliminary data.</text>
</comment>
<sequence length="357" mass="41789">MATPTAEQFTLFLQLPFELRRTIWMECLPRRVIELKAPERFDGELTSACKLNARPPIITQVCRESRKVALENGGNLKNDLNDLQCNPLYHVDYQWFCPVSDIFHANWITAWCFNYDVEESAISYFLSLASRAKATPAISARAIWDFLYGVRLDNGETSRSFEFDLELLETRNEYLLTVMEICVYADINQAARSGLFGRLVEERIKLIHALDKETIRKYHQLWSLGTQYDMAAEKCFEVALSTELQGYIEEWNNNMDKAWLCIKEGQAAERGDADIENHQDIWIEAEWQPLSDTSEYSQLPSKTPNKDHLWTRKVLENRPQFTPMILFRLCERKDCWLRNERVTPRDMIFGEQRYGVI</sequence>
<dbReference type="OMA" id="HLNWTRM"/>
<evidence type="ECO:0000313" key="3">
    <source>
        <dbReference type="Proteomes" id="UP000258309"/>
    </source>
</evidence>
<dbReference type="STRING" id="5539.A0A3E2HEG6"/>
<protein>
    <recommendedName>
        <fullName evidence="1">2EXR domain-containing protein</fullName>
    </recommendedName>
</protein>
<dbReference type="InterPro" id="IPR045518">
    <property type="entry name" value="2EXR"/>
</dbReference>
<dbReference type="OrthoDB" id="3439380at2759"/>
<accession>A0A3E2HEG6</accession>
<feature type="domain" description="2EXR" evidence="1">
    <location>
        <begin position="9"/>
        <end position="102"/>
    </location>
</feature>
<dbReference type="EMBL" id="NCSJ02000068">
    <property type="protein sequence ID" value="RFU31808.1"/>
    <property type="molecule type" value="Genomic_DNA"/>
</dbReference>
<dbReference type="PANTHER" id="PTHR35910">
    <property type="entry name" value="2EXR DOMAIN-CONTAINING PROTEIN"/>
    <property type="match status" value="1"/>
</dbReference>
<reference evidence="2 3" key="1">
    <citation type="submission" date="2018-05" db="EMBL/GenBank/DDBJ databases">
        <title>Draft genome sequence of Scytalidium lignicola DSM 105466, a ubiquitous saprotrophic fungus.</title>
        <authorList>
            <person name="Buettner E."/>
            <person name="Gebauer A.M."/>
            <person name="Hofrichter M."/>
            <person name="Liers C."/>
            <person name="Kellner H."/>
        </authorList>
    </citation>
    <scope>NUCLEOTIDE SEQUENCE [LARGE SCALE GENOMIC DNA]</scope>
    <source>
        <strain evidence="2 3">DSM 105466</strain>
    </source>
</reference>
<proteinExistence type="predicted"/>
<evidence type="ECO:0000313" key="2">
    <source>
        <dbReference type="EMBL" id="RFU31808.1"/>
    </source>
</evidence>
<dbReference type="AlphaFoldDB" id="A0A3E2HEG6"/>
<gene>
    <name evidence="2" type="ORF">B7463_g4549</name>
</gene>
<name>A0A3E2HEG6_SCYLI</name>
<evidence type="ECO:0000259" key="1">
    <source>
        <dbReference type="Pfam" id="PF20150"/>
    </source>
</evidence>
<feature type="non-terminal residue" evidence="2">
    <location>
        <position position="357"/>
    </location>
</feature>
<organism evidence="2 3">
    <name type="scientific">Scytalidium lignicola</name>
    <name type="common">Hyphomycete</name>
    <dbReference type="NCBI Taxonomy" id="5539"/>
    <lineage>
        <taxon>Eukaryota</taxon>
        <taxon>Fungi</taxon>
        <taxon>Dikarya</taxon>
        <taxon>Ascomycota</taxon>
        <taxon>Pezizomycotina</taxon>
        <taxon>Leotiomycetes</taxon>
        <taxon>Leotiomycetes incertae sedis</taxon>
        <taxon>Scytalidium</taxon>
    </lineage>
</organism>